<dbReference type="PROSITE" id="PS50949">
    <property type="entry name" value="HTH_GNTR"/>
    <property type="match status" value="1"/>
</dbReference>
<dbReference type="InterPro" id="IPR036388">
    <property type="entry name" value="WH-like_DNA-bd_sf"/>
</dbReference>
<keyword evidence="2" id="KW-0238">DNA-binding</keyword>
<reference evidence="6 7" key="1">
    <citation type="submission" date="2018-11" db="EMBL/GenBank/DDBJ databases">
        <title>The Potential of Streptomyces as Biocontrol Agents against the Tomato grey mould, Botrytis cinerea (Gray mold) Frontiers in Microbiology.</title>
        <authorList>
            <person name="Li D."/>
        </authorList>
    </citation>
    <scope>NUCLEOTIDE SEQUENCE [LARGE SCALE GENOMIC DNA]</scope>
    <source>
        <strain evidence="6 7">NEAU-LD23</strain>
    </source>
</reference>
<keyword evidence="1" id="KW-0805">Transcription regulation</keyword>
<evidence type="ECO:0000256" key="1">
    <source>
        <dbReference type="ARBA" id="ARBA00023015"/>
    </source>
</evidence>
<dbReference type="InterPro" id="IPR000524">
    <property type="entry name" value="Tscrpt_reg_HTH_GntR"/>
</dbReference>
<dbReference type="AlphaFoldDB" id="A0A3M8VYI0"/>
<accession>A0A3M8VYI0</accession>
<dbReference type="InterPro" id="IPR011711">
    <property type="entry name" value="GntR_C"/>
</dbReference>
<evidence type="ECO:0000313" key="7">
    <source>
        <dbReference type="Proteomes" id="UP000275401"/>
    </source>
</evidence>
<organism evidence="6 7">
    <name type="scientific">Streptomyces botrytidirepellens</name>
    <dbReference type="NCBI Taxonomy" id="2486417"/>
    <lineage>
        <taxon>Bacteria</taxon>
        <taxon>Bacillati</taxon>
        <taxon>Actinomycetota</taxon>
        <taxon>Actinomycetes</taxon>
        <taxon>Kitasatosporales</taxon>
        <taxon>Streptomycetaceae</taxon>
        <taxon>Streptomyces</taxon>
    </lineage>
</organism>
<dbReference type="GO" id="GO:0003677">
    <property type="term" value="F:DNA binding"/>
    <property type="evidence" value="ECO:0007669"/>
    <property type="project" value="UniProtKB-KW"/>
</dbReference>
<dbReference type="PANTHER" id="PTHR43537">
    <property type="entry name" value="TRANSCRIPTIONAL REGULATOR, GNTR FAMILY"/>
    <property type="match status" value="1"/>
</dbReference>
<dbReference type="SUPFAM" id="SSF46785">
    <property type="entry name" value="Winged helix' DNA-binding domain"/>
    <property type="match status" value="1"/>
</dbReference>
<dbReference type="Pfam" id="PF00392">
    <property type="entry name" value="GntR"/>
    <property type="match status" value="1"/>
</dbReference>
<dbReference type="SUPFAM" id="SSF48008">
    <property type="entry name" value="GntR ligand-binding domain-like"/>
    <property type="match status" value="1"/>
</dbReference>
<proteinExistence type="predicted"/>
<evidence type="ECO:0000313" key="6">
    <source>
        <dbReference type="EMBL" id="RNG22844.1"/>
    </source>
</evidence>
<dbReference type="SMART" id="SM00895">
    <property type="entry name" value="FCD"/>
    <property type="match status" value="1"/>
</dbReference>
<comment type="caution">
    <text evidence="6">The sequence shown here is derived from an EMBL/GenBank/DDBJ whole genome shotgun (WGS) entry which is preliminary data.</text>
</comment>
<dbReference type="PANTHER" id="PTHR43537:SF24">
    <property type="entry name" value="GLUCONATE OPERON TRANSCRIPTIONAL REPRESSOR"/>
    <property type="match status" value="1"/>
</dbReference>
<evidence type="ECO:0000256" key="2">
    <source>
        <dbReference type="ARBA" id="ARBA00023125"/>
    </source>
</evidence>
<evidence type="ECO:0000259" key="5">
    <source>
        <dbReference type="PROSITE" id="PS50949"/>
    </source>
</evidence>
<dbReference type="SMART" id="SM00345">
    <property type="entry name" value="HTH_GNTR"/>
    <property type="match status" value="1"/>
</dbReference>
<dbReference type="Proteomes" id="UP000275401">
    <property type="component" value="Unassembled WGS sequence"/>
</dbReference>
<gene>
    <name evidence="6" type="ORF">EEJ42_19340</name>
</gene>
<keyword evidence="3" id="KW-0804">Transcription</keyword>
<feature type="region of interest" description="Disordered" evidence="4">
    <location>
        <begin position="22"/>
        <end position="53"/>
    </location>
</feature>
<dbReference type="GO" id="GO:0003700">
    <property type="term" value="F:DNA-binding transcription factor activity"/>
    <property type="evidence" value="ECO:0007669"/>
    <property type="project" value="InterPro"/>
</dbReference>
<dbReference type="Pfam" id="PF07729">
    <property type="entry name" value="FCD"/>
    <property type="match status" value="1"/>
</dbReference>
<dbReference type="Gene3D" id="1.20.120.530">
    <property type="entry name" value="GntR ligand-binding domain-like"/>
    <property type="match status" value="1"/>
</dbReference>
<dbReference type="EMBL" id="RIBZ01000246">
    <property type="protein sequence ID" value="RNG22844.1"/>
    <property type="molecule type" value="Genomic_DNA"/>
</dbReference>
<name>A0A3M8VYI0_9ACTN</name>
<dbReference type="CDD" id="cd07377">
    <property type="entry name" value="WHTH_GntR"/>
    <property type="match status" value="1"/>
</dbReference>
<dbReference type="InterPro" id="IPR008920">
    <property type="entry name" value="TF_FadR/GntR_C"/>
</dbReference>
<sequence length="272" mass="29781">MTPPPRPPARARMGHVGADIRRQHRSRGTHMAQPDATSAAGSAHRALRPVSGGTRKEEVVEAIRRALLAGELAPGQRVKEVELAAVLNVSRPTLREALHALIHEGALVQEPYKGIRVAETSPEVLLDLADVRVSLEAMAALRLAEDPQGAGVAALRQALDDHEAAVRRADPVAADLTHLEFHRTLWLASGNAMLTKIWPLVAAQIRMAMTVDQLTRDDPQRDLELHRRLVEVIESGDATRVRAEVDLHIRSSAEELVHLMRAPQKSPQQPQS</sequence>
<protein>
    <submittedName>
        <fullName evidence="6">GntR family transcriptional regulator</fullName>
    </submittedName>
</protein>
<evidence type="ECO:0000256" key="4">
    <source>
        <dbReference type="SAM" id="MobiDB-lite"/>
    </source>
</evidence>
<keyword evidence="7" id="KW-1185">Reference proteome</keyword>
<feature type="domain" description="HTH gntR-type" evidence="5">
    <location>
        <begin position="53"/>
        <end position="120"/>
    </location>
</feature>
<dbReference type="Gene3D" id="1.10.10.10">
    <property type="entry name" value="Winged helix-like DNA-binding domain superfamily/Winged helix DNA-binding domain"/>
    <property type="match status" value="1"/>
</dbReference>
<evidence type="ECO:0000256" key="3">
    <source>
        <dbReference type="ARBA" id="ARBA00023163"/>
    </source>
</evidence>
<dbReference type="InterPro" id="IPR036390">
    <property type="entry name" value="WH_DNA-bd_sf"/>
</dbReference>